<dbReference type="AlphaFoldDB" id="A0A1F6UW10"/>
<name>A0A1F6UW10_9PROT</name>
<dbReference type="Proteomes" id="UP000179076">
    <property type="component" value="Unassembled WGS sequence"/>
</dbReference>
<accession>A0A1F6UW10</accession>
<dbReference type="EMBL" id="MFSP01000195">
    <property type="protein sequence ID" value="OGI61484.1"/>
    <property type="molecule type" value="Genomic_DNA"/>
</dbReference>
<organism evidence="2 3">
    <name type="scientific">Candidatus Muproteobacteria bacterium RBG_16_60_9</name>
    <dbReference type="NCBI Taxonomy" id="1817755"/>
    <lineage>
        <taxon>Bacteria</taxon>
        <taxon>Pseudomonadati</taxon>
        <taxon>Pseudomonadota</taxon>
        <taxon>Candidatus Muproteobacteria</taxon>
    </lineage>
</organism>
<evidence type="ECO:0000313" key="3">
    <source>
        <dbReference type="Proteomes" id="UP000179076"/>
    </source>
</evidence>
<gene>
    <name evidence="2" type="ORF">A2W18_02130</name>
</gene>
<proteinExistence type="predicted"/>
<reference evidence="2 3" key="1">
    <citation type="journal article" date="2016" name="Nat. Commun.">
        <title>Thousands of microbial genomes shed light on interconnected biogeochemical processes in an aquifer system.</title>
        <authorList>
            <person name="Anantharaman K."/>
            <person name="Brown C.T."/>
            <person name="Hug L.A."/>
            <person name="Sharon I."/>
            <person name="Castelle C.J."/>
            <person name="Probst A.J."/>
            <person name="Thomas B.C."/>
            <person name="Singh A."/>
            <person name="Wilkins M.J."/>
            <person name="Karaoz U."/>
            <person name="Brodie E.L."/>
            <person name="Williams K.H."/>
            <person name="Hubbard S.S."/>
            <person name="Banfield J.F."/>
        </authorList>
    </citation>
    <scope>NUCLEOTIDE SEQUENCE [LARGE SCALE GENOMIC DNA]</scope>
</reference>
<sequence>MADETDDGDDVKLPESGKVAKISRGALQVVGGAVPFAGGVLSAIAGAWSEGEQEKVNRFFEHWVRMLQDEIKEKEETIIEIMARLDLQDETIAKRVESKEYQSLVKKTFREWSGAESEEKRVYIRNILSNAAASQISSDDVVRMYIDWINQYSEMHFHVIGAIYNSSGITRGAIWKKIGKGPVRENSADADLYKLLFRDLSTGGVIRQHRDVDYHGNFVPKKTERSPKGSGPKPPVSAFDEEEGYELTELGGQFVHYAMSDLPLKIEFKSETVNGRGHR</sequence>
<evidence type="ECO:0000313" key="2">
    <source>
        <dbReference type="EMBL" id="OGI61484.1"/>
    </source>
</evidence>
<protein>
    <submittedName>
        <fullName evidence="2">Uncharacterized protein</fullName>
    </submittedName>
</protein>
<comment type="caution">
    <text evidence="2">The sequence shown here is derived from an EMBL/GenBank/DDBJ whole genome shotgun (WGS) entry which is preliminary data.</text>
</comment>
<feature type="region of interest" description="Disordered" evidence="1">
    <location>
        <begin position="216"/>
        <end position="239"/>
    </location>
</feature>
<evidence type="ECO:0000256" key="1">
    <source>
        <dbReference type="SAM" id="MobiDB-lite"/>
    </source>
</evidence>